<reference evidence="10 11" key="1">
    <citation type="submission" date="2014-06" db="EMBL/GenBank/DDBJ databases">
        <title>Evolutionary Origins and Diversification of the Mycorrhizal Mutualists.</title>
        <authorList>
            <consortium name="DOE Joint Genome Institute"/>
            <consortium name="Mycorrhizal Genomics Consortium"/>
            <person name="Kohler A."/>
            <person name="Kuo A."/>
            <person name="Nagy L.G."/>
            <person name="Floudas D."/>
            <person name="Copeland A."/>
            <person name="Barry K.W."/>
            <person name="Cichocki N."/>
            <person name="Veneault-Fourrey C."/>
            <person name="LaButti K."/>
            <person name="Lindquist E.A."/>
            <person name="Lipzen A."/>
            <person name="Lundell T."/>
            <person name="Morin E."/>
            <person name="Murat C."/>
            <person name="Riley R."/>
            <person name="Ohm R."/>
            <person name="Sun H."/>
            <person name="Tunlid A."/>
            <person name="Henrissat B."/>
            <person name="Grigoriev I.V."/>
            <person name="Hibbett D.S."/>
            <person name="Martin F."/>
        </authorList>
    </citation>
    <scope>NUCLEOTIDE SEQUENCE [LARGE SCALE GENOMIC DNA]</scope>
    <source>
        <strain evidence="10 11">FD-325 SS-3</strain>
    </source>
</reference>
<evidence type="ECO:0000256" key="8">
    <source>
        <dbReference type="ARBA" id="ARBA00048679"/>
    </source>
</evidence>
<dbReference type="Pfam" id="PF01163">
    <property type="entry name" value="RIO1"/>
    <property type="match status" value="1"/>
</dbReference>
<dbReference type="Proteomes" id="UP000053263">
    <property type="component" value="Unassembled WGS sequence"/>
</dbReference>
<dbReference type="HOGENOM" id="CLU_842301_0_0_1"/>
<keyword evidence="2" id="KW-0723">Serine/threonine-protein kinase</keyword>
<keyword evidence="3" id="KW-0808">Transferase</keyword>
<dbReference type="InterPro" id="IPR011009">
    <property type="entry name" value="Kinase-like_dom_sf"/>
</dbReference>
<evidence type="ECO:0000256" key="1">
    <source>
        <dbReference type="ARBA" id="ARBA00012513"/>
    </source>
</evidence>
<evidence type="ECO:0000256" key="2">
    <source>
        <dbReference type="ARBA" id="ARBA00022527"/>
    </source>
</evidence>
<evidence type="ECO:0000259" key="9">
    <source>
        <dbReference type="Pfam" id="PF01163"/>
    </source>
</evidence>
<evidence type="ECO:0000313" key="10">
    <source>
        <dbReference type="EMBL" id="KII85271.1"/>
    </source>
</evidence>
<evidence type="ECO:0000256" key="5">
    <source>
        <dbReference type="ARBA" id="ARBA00022777"/>
    </source>
</evidence>
<protein>
    <recommendedName>
        <fullName evidence="1">non-specific serine/threonine protein kinase</fullName>
        <ecNumber evidence="1">2.7.11.1</ecNumber>
    </recommendedName>
</protein>
<evidence type="ECO:0000256" key="7">
    <source>
        <dbReference type="ARBA" id="ARBA00047899"/>
    </source>
</evidence>
<keyword evidence="5" id="KW-0418">Kinase</keyword>
<dbReference type="InterPro" id="IPR018934">
    <property type="entry name" value="RIO_dom"/>
</dbReference>
<sequence>MSITSITIDLKAIRVVPHDLPIAPESPTLLSAVQLKRIHLADASSIPVALAGSINVTDIDVIHRGRRATVYRARIHLDDEEIEVVLKIVRHYVDRAPDAKILESEAGRYENELSTVQGDIVPWCFGFFRSNCNGLWISCLVLQHCGEPIDLDFSEMDRRYRYKTIAKLARIHDLGLSHGDLQELNVLNNNGEPVIIDFECAKSHECYRDILTVGQYRPFEQDFGCGEIYDVVCEMCLWRAPYFKLRSRTVEKFEVNSAEDIVAKITVAPEQYNQVLDAVRPLAEEIIAEKKVIAEELRQMDEEDKRILAPLLE</sequence>
<comment type="catalytic activity">
    <reaction evidence="7">
        <text>L-threonyl-[protein] + ATP = O-phospho-L-threonyl-[protein] + ADP + H(+)</text>
        <dbReference type="Rhea" id="RHEA:46608"/>
        <dbReference type="Rhea" id="RHEA-COMP:11060"/>
        <dbReference type="Rhea" id="RHEA-COMP:11605"/>
        <dbReference type="ChEBI" id="CHEBI:15378"/>
        <dbReference type="ChEBI" id="CHEBI:30013"/>
        <dbReference type="ChEBI" id="CHEBI:30616"/>
        <dbReference type="ChEBI" id="CHEBI:61977"/>
        <dbReference type="ChEBI" id="CHEBI:456216"/>
        <dbReference type="EC" id="2.7.11.1"/>
    </reaction>
</comment>
<dbReference type="GO" id="GO:0005524">
    <property type="term" value="F:ATP binding"/>
    <property type="evidence" value="ECO:0007669"/>
    <property type="project" value="UniProtKB-KW"/>
</dbReference>
<keyword evidence="4" id="KW-0547">Nucleotide-binding</keyword>
<evidence type="ECO:0000256" key="4">
    <source>
        <dbReference type="ARBA" id="ARBA00022741"/>
    </source>
</evidence>
<dbReference type="EMBL" id="KN832568">
    <property type="protein sequence ID" value="KII85271.1"/>
    <property type="molecule type" value="Genomic_DNA"/>
</dbReference>
<dbReference type="SUPFAM" id="SSF56112">
    <property type="entry name" value="Protein kinase-like (PK-like)"/>
    <property type="match status" value="1"/>
</dbReference>
<evidence type="ECO:0000256" key="6">
    <source>
        <dbReference type="ARBA" id="ARBA00022840"/>
    </source>
</evidence>
<evidence type="ECO:0000313" key="11">
    <source>
        <dbReference type="Proteomes" id="UP000053263"/>
    </source>
</evidence>
<comment type="catalytic activity">
    <reaction evidence="8">
        <text>L-seryl-[protein] + ATP = O-phospho-L-seryl-[protein] + ADP + H(+)</text>
        <dbReference type="Rhea" id="RHEA:17989"/>
        <dbReference type="Rhea" id="RHEA-COMP:9863"/>
        <dbReference type="Rhea" id="RHEA-COMP:11604"/>
        <dbReference type="ChEBI" id="CHEBI:15378"/>
        <dbReference type="ChEBI" id="CHEBI:29999"/>
        <dbReference type="ChEBI" id="CHEBI:30616"/>
        <dbReference type="ChEBI" id="CHEBI:83421"/>
        <dbReference type="ChEBI" id="CHEBI:456216"/>
        <dbReference type="EC" id="2.7.11.1"/>
    </reaction>
</comment>
<dbReference type="AlphaFoldDB" id="A0A0C9SLD0"/>
<accession>A0A0C9SLD0</accession>
<keyword evidence="11" id="KW-1185">Reference proteome</keyword>
<keyword evidence="6" id="KW-0067">ATP-binding</keyword>
<organism evidence="10 11">
    <name type="scientific">Plicaturopsis crispa FD-325 SS-3</name>
    <dbReference type="NCBI Taxonomy" id="944288"/>
    <lineage>
        <taxon>Eukaryota</taxon>
        <taxon>Fungi</taxon>
        <taxon>Dikarya</taxon>
        <taxon>Basidiomycota</taxon>
        <taxon>Agaricomycotina</taxon>
        <taxon>Agaricomycetes</taxon>
        <taxon>Agaricomycetidae</taxon>
        <taxon>Amylocorticiales</taxon>
        <taxon>Amylocorticiaceae</taxon>
        <taxon>Plicatura</taxon>
        <taxon>Plicaturopsis crispa</taxon>
    </lineage>
</organism>
<feature type="domain" description="RIO-type" evidence="9">
    <location>
        <begin position="155"/>
        <end position="200"/>
    </location>
</feature>
<evidence type="ECO:0000256" key="3">
    <source>
        <dbReference type="ARBA" id="ARBA00022679"/>
    </source>
</evidence>
<gene>
    <name evidence="10" type="ORF">PLICRDRAFT_57205</name>
</gene>
<name>A0A0C9SLD0_PLICR</name>
<dbReference type="Gene3D" id="1.10.510.10">
    <property type="entry name" value="Transferase(Phosphotransferase) domain 1"/>
    <property type="match status" value="1"/>
</dbReference>
<dbReference type="EC" id="2.7.11.1" evidence="1"/>
<proteinExistence type="predicted"/>
<dbReference type="OrthoDB" id="3182995at2759"/>
<dbReference type="GO" id="GO:0004674">
    <property type="term" value="F:protein serine/threonine kinase activity"/>
    <property type="evidence" value="ECO:0007669"/>
    <property type="project" value="UniProtKB-KW"/>
</dbReference>